<dbReference type="RefSeq" id="WP_038354188.1">
    <property type="nucleotide sequence ID" value="NZ_CP019962.1"/>
</dbReference>
<sequence>MELTIKTLRKLCNNNTIFMTRHVIQRCYERGITKKDIVYALHHGEIIKQYADDKPYPSCLVLGRCQNEKWLHVVVSSNGEGLFFITAYYPNPEEWEDDLKTRREK</sequence>
<dbReference type="KEGG" id="elim:B2M23_14685"/>
<dbReference type="Pfam" id="PF14076">
    <property type="entry name" value="DUF4258"/>
    <property type="match status" value="1"/>
</dbReference>
<evidence type="ECO:0008006" key="3">
    <source>
        <dbReference type="Google" id="ProtNLM"/>
    </source>
</evidence>
<dbReference type="InterPro" id="IPR025354">
    <property type="entry name" value="DUF4258"/>
</dbReference>
<dbReference type="AlphaFoldDB" id="A0AAC9QYC6"/>
<evidence type="ECO:0000313" key="2">
    <source>
        <dbReference type="Proteomes" id="UP000192391"/>
    </source>
</evidence>
<gene>
    <name evidence="1" type="ORF">B2M23_14685</name>
</gene>
<dbReference type="Proteomes" id="UP000192391">
    <property type="component" value="Chromosome"/>
</dbReference>
<name>A0AAC9QYC6_EUBLI</name>
<organism evidence="1 2">
    <name type="scientific">Eubacterium limosum</name>
    <dbReference type="NCBI Taxonomy" id="1736"/>
    <lineage>
        <taxon>Bacteria</taxon>
        <taxon>Bacillati</taxon>
        <taxon>Bacillota</taxon>
        <taxon>Clostridia</taxon>
        <taxon>Eubacteriales</taxon>
        <taxon>Eubacteriaceae</taxon>
        <taxon>Eubacterium</taxon>
    </lineage>
</organism>
<dbReference type="EMBL" id="CP019962">
    <property type="protein sequence ID" value="ARD67989.1"/>
    <property type="molecule type" value="Genomic_DNA"/>
</dbReference>
<reference evidence="2" key="1">
    <citation type="journal article" date="2017" name="Sci. Rep.">
        <title>Determination of the Genome and Primary Transcriptome of Syngas Fermenting Eubacterium limosum ATCC 8486.</title>
        <authorList>
            <person name="Song Y."/>
            <person name="Shin J."/>
            <person name="Jeong Y."/>
            <person name="Jin S."/>
            <person name="Lee J.K."/>
            <person name="Kim D.R."/>
            <person name="Kim S.C."/>
            <person name="Cho S."/>
            <person name="Cho B.K."/>
        </authorList>
    </citation>
    <scope>NUCLEOTIDE SEQUENCE [LARGE SCALE GENOMIC DNA]</scope>
    <source>
        <strain evidence="2">ATCC 8486</strain>
    </source>
</reference>
<evidence type="ECO:0000313" key="1">
    <source>
        <dbReference type="EMBL" id="ARD67989.1"/>
    </source>
</evidence>
<accession>A0AAC9QYC6</accession>
<protein>
    <recommendedName>
        <fullName evidence="3">DUF4258 domain-containing protein</fullName>
    </recommendedName>
</protein>
<proteinExistence type="predicted"/>